<dbReference type="PANTHER" id="PTHR24960">
    <property type="entry name" value="PHOTOSYSTEM I IRON-SULFUR CENTER-RELATED"/>
    <property type="match status" value="1"/>
</dbReference>
<evidence type="ECO:0000259" key="5">
    <source>
        <dbReference type="PROSITE" id="PS51379"/>
    </source>
</evidence>
<dbReference type="InterPro" id="IPR017900">
    <property type="entry name" value="4Fe4S_Fe_S_CS"/>
</dbReference>
<dbReference type="PROSITE" id="PS00198">
    <property type="entry name" value="4FE4S_FER_1"/>
    <property type="match status" value="1"/>
</dbReference>
<dbReference type="SUPFAM" id="SSF54862">
    <property type="entry name" value="4Fe-4S ferredoxins"/>
    <property type="match status" value="1"/>
</dbReference>
<name>A0ABY3T0I8_9GAMM</name>
<organism evidence="6 7">
    <name type="scientific">Thiothrix winogradskyi</name>
    <dbReference type="NCBI Taxonomy" id="96472"/>
    <lineage>
        <taxon>Bacteria</taxon>
        <taxon>Pseudomonadati</taxon>
        <taxon>Pseudomonadota</taxon>
        <taxon>Gammaproteobacteria</taxon>
        <taxon>Thiotrichales</taxon>
        <taxon>Thiotrichaceae</taxon>
        <taxon>Thiothrix</taxon>
    </lineage>
</organism>
<keyword evidence="4" id="KW-0411">Iron-sulfur</keyword>
<protein>
    <submittedName>
        <fullName evidence="6">4Fe-4S binding protein</fullName>
    </submittedName>
</protein>
<dbReference type="Gene3D" id="3.30.70.20">
    <property type="match status" value="2"/>
</dbReference>
<proteinExistence type="predicted"/>
<evidence type="ECO:0000256" key="2">
    <source>
        <dbReference type="ARBA" id="ARBA00022723"/>
    </source>
</evidence>
<keyword evidence="2" id="KW-0479">Metal-binding</keyword>
<gene>
    <name evidence="6" type="ORF">L2Y54_04505</name>
</gene>
<dbReference type="Proteomes" id="UP001054801">
    <property type="component" value="Chromosome"/>
</dbReference>
<dbReference type="Pfam" id="PF13187">
    <property type="entry name" value="Fer4_9"/>
    <property type="match status" value="1"/>
</dbReference>
<feature type="domain" description="4Fe-4S ferredoxin-type" evidence="5">
    <location>
        <begin position="118"/>
        <end position="147"/>
    </location>
</feature>
<reference evidence="6" key="1">
    <citation type="journal article" date="2022" name="Microorganisms">
        <title>Two New Species of Filamentous Sulfur Bacteria of the Genus Thiothrix, Thiothrix winogradskyi sp. nov. and 'Candidatus Thiothrix sulfatifontis' sp. nov.</title>
        <authorList>
            <person name="Ravin N.V."/>
            <person name="Rossetti S."/>
            <person name="Beletsky A.V."/>
            <person name="Kadnikov V.V."/>
            <person name="Rudenko T.S."/>
            <person name="Smolyakov D.D."/>
            <person name="Moskvitina M.I."/>
            <person name="Gureeva M.V."/>
            <person name="Mardanov A.V."/>
            <person name="Grabovich M.Y."/>
        </authorList>
    </citation>
    <scope>NUCLEOTIDE SEQUENCE</scope>
    <source>
        <strain evidence="6">CT3</strain>
    </source>
</reference>
<feature type="domain" description="4Fe-4S ferredoxin-type" evidence="5">
    <location>
        <begin position="52"/>
        <end position="81"/>
    </location>
</feature>
<dbReference type="EMBL" id="CP091244">
    <property type="protein sequence ID" value="UJS25307.1"/>
    <property type="molecule type" value="Genomic_DNA"/>
</dbReference>
<dbReference type="PROSITE" id="PS51379">
    <property type="entry name" value="4FE4S_FER_2"/>
    <property type="match status" value="3"/>
</dbReference>
<feature type="domain" description="4Fe-4S ferredoxin-type" evidence="5">
    <location>
        <begin position="153"/>
        <end position="182"/>
    </location>
</feature>
<sequence length="241" mass="26427">MSLSLGWFKQLKQEWVIPEIVPERCVHSLCEVASCTRCVDACPQEAWILDDASLKIDTSRCDGCGLCVTACTESALVGNTPVVKVTPALNRRQFLRKALAFSVDDSMAPPVALPSNTFVPTLSAANCNGCDACIKLCPHQALQLEKRDDGQALAYRIQAEHCTGCGICMDVCERDAVNVRQMQPVNQPTDQPLGNTTIPLVQARCKACGSHFHYPADGNAVKQHCRICAQTNHHRQLFQVY</sequence>
<dbReference type="InterPro" id="IPR017896">
    <property type="entry name" value="4Fe4S_Fe-S-bd"/>
</dbReference>
<evidence type="ECO:0000313" key="6">
    <source>
        <dbReference type="EMBL" id="UJS25307.1"/>
    </source>
</evidence>
<dbReference type="Pfam" id="PF12838">
    <property type="entry name" value="Fer4_7"/>
    <property type="match status" value="1"/>
</dbReference>
<dbReference type="InterPro" id="IPR050157">
    <property type="entry name" value="PSI_iron-sulfur_center"/>
</dbReference>
<accession>A0ABY3T0I8</accession>
<keyword evidence="1" id="KW-0004">4Fe-4S</keyword>
<evidence type="ECO:0000313" key="7">
    <source>
        <dbReference type="Proteomes" id="UP001054801"/>
    </source>
</evidence>
<evidence type="ECO:0000256" key="4">
    <source>
        <dbReference type="ARBA" id="ARBA00023014"/>
    </source>
</evidence>
<dbReference type="RefSeq" id="WP_236500115.1">
    <property type="nucleotide sequence ID" value="NZ_CP091244.1"/>
</dbReference>
<keyword evidence="7" id="KW-1185">Reference proteome</keyword>
<keyword evidence="3" id="KW-0408">Iron</keyword>
<evidence type="ECO:0000256" key="3">
    <source>
        <dbReference type="ARBA" id="ARBA00023004"/>
    </source>
</evidence>
<dbReference type="PANTHER" id="PTHR24960:SF79">
    <property type="entry name" value="PHOTOSYSTEM I IRON-SULFUR CENTER"/>
    <property type="match status" value="1"/>
</dbReference>
<evidence type="ECO:0000256" key="1">
    <source>
        <dbReference type="ARBA" id="ARBA00022485"/>
    </source>
</evidence>